<dbReference type="SUPFAM" id="SSF52833">
    <property type="entry name" value="Thioredoxin-like"/>
    <property type="match status" value="1"/>
</dbReference>
<dbReference type="InterPro" id="IPR036249">
    <property type="entry name" value="Thioredoxin-like_sf"/>
</dbReference>
<dbReference type="PANTHER" id="PTHR13887:SF41">
    <property type="entry name" value="THIOREDOXIN SUPERFAMILY PROTEIN"/>
    <property type="match status" value="1"/>
</dbReference>
<organism evidence="2 3">
    <name type="scientific">Inhella proteolytica</name>
    <dbReference type="NCBI Taxonomy" id="2795029"/>
    <lineage>
        <taxon>Bacteria</taxon>
        <taxon>Pseudomonadati</taxon>
        <taxon>Pseudomonadota</taxon>
        <taxon>Betaproteobacteria</taxon>
        <taxon>Burkholderiales</taxon>
        <taxon>Sphaerotilaceae</taxon>
        <taxon>Inhella</taxon>
    </lineage>
</organism>
<dbReference type="Gene3D" id="3.40.30.10">
    <property type="entry name" value="Glutaredoxin"/>
    <property type="match status" value="1"/>
</dbReference>
<dbReference type="GO" id="GO:0016491">
    <property type="term" value="F:oxidoreductase activity"/>
    <property type="evidence" value="ECO:0007669"/>
    <property type="project" value="InterPro"/>
</dbReference>
<dbReference type="RefSeq" id="WP_198109570.1">
    <property type="nucleotide sequence ID" value="NZ_JAEDAK010000002.1"/>
</dbReference>
<sequence>MPSLEIDFISDIACPWCAIGLQALEQALRNIGPELEVELRFQPFELNPRMPREGEDVREHLKAKYGIDDARIDEGAELMRQRGAALGFHFGPRSRIWNTFDAHRLLHAAGLQDLTLQRRLKHALLQAYHGEGLNPSDPDLLRMVALAAGMDAATVDAVLASDLHAREVREAEQIWLQSGIHAVPAVVLNRQHLISGGQPVEVFERALREVGQLASPRPT</sequence>
<gene>
    <name evidence="2" type="ORF">I7X39_03425</name>
</gene>
<protein>
    <submittedName>
        <fullName evidence="2">DsbA family oxidoreductase</fullName>
    </submittedName>
</protein>
<dbReference type="InterPro" id="IPR001853">
    <property type="entry name" value="DSBA-like_thioredoxin_dom"/>
</dbReference>
<accession>A0A931IY82</accession>
<proteinExistence type="predicted"/>
<evidence type="ECO:0000313" key="3">
    <source>
        <dbReference type="Proteomes" id="UP000613266"/>
    </source>
</evidence>
<dbReference type="EMBL" id="JAEDAK010000002">
    <property type="protein sequence ID" value="MBH9575949.1"/>
    <property type="molecule type" value="Genomic_DNA"/>
</dbReference>
<comment type="caution">
    <text evidence="2">The sequence shown here is derived from an EMBL/GenBank/DDBJ whole genome shotgun (WGS) entry which is preliminary data.</text>
</comment>
<evidence type="ECO:0000313" key="2">
    <source>
        <dbReference type="EMBL" id="MBH9575949.1"/>
    </source>
</evidence>
<dbReference type="PANTHER" id="PTHR13887">
    <property type="entry name" value="GLUTATHIONE S-TRANSFERASE KAPPA"/>
    <property type="match status" value="1"/>
</dbReference>
<dbReference type="Proteomes" id="UP000613266">
    <property type="component" value="Unassembled WGS sequence"/>
</dbReference>
<dbReference type="AlphaFoldDB" id="A0A931IY82"/>
<keyword evidence="3" id="KW-1185">Reference proteome</keyword>
<reference evidence="2" key="1">
    <citation type="submission" date="2020-12" db="EMBL/GenBank/DDBJ databases">
        <title>The genome sequence of Inhella sp. 1Y17.</title>
        <authorList>
            <person name="Liu Y."/>
        </authorList>
    </citation>
    <scope>NUCLEOTIDE SEQUENCE</scope>
    <source>
        <strain evidence="2">1Y17</strain>
    </source>
</reference>
<name>A0A931IY82_9BURK</name>
<dbReference type="CDD" id="cd03024">
    <property type="entry name" value="DsbA_FrnE"/>
    <property type="match status" value="1"/>
</dbReference>
<evidence type="ECO:0000259" key="1">
    <source>
        <dbReference type="Pfam" id="PF01323"/>
    </source>
</evidence>
<feature type="domain" description="DSBA-like thioredoxin" evidence="1">
    <location>
        <begin position="6"/>
        <end position="207"/>
    </location>
</feature>
<dbReference type="Pfam" id="PF01323">
    <property type="entry name" value="DSBA"/>
    <property type="match status" value="1"/>
</dbReference>